<dbReference type="EMBL" id="GL377575">
    <property type="protein sequence ID" value="EFJ30345.1"/>
    <property type="molecule type" value="Genomic_DNA"/>
</dbReference>
<comment type="similarity">
    <text evidence="1 3">Belongs to the UDP-glycosyltransferase family.</text>
</comment>
<reference evidence="4 5" key="1">
    <citation type="journal article" date="2011" name="Science">
        <title>The Selaginella genome identifies genetic changes associated with the evolution of vascular plants.</title>
        <authorList>
            <person name="Banks J.A."/>
            <person name="Nishiyama T."/>
            <person name="Hasebe M."/>
            <person name="Bowman J.L."/>
            <person name="Gribskov M."/>
            <person name="dePamphilis C."/>
            <person name="Albert V.A."/>
            <person name="Aono N."/>
            <person name="Aoyama T."/>
            <person name="Ambrose B.A."/>
            <person name="Ashton N.W."/>
            <person name="Axtell M.J."/>
            <person name="Barker E."/>
            <person name="Barker M.S."/>
            <person name="Bennetzen J.L."/>
            <person name="Bonawitz N.D."/>
            <person name="Chapple C."/>
            <person name="Cheng C."/>
            <person name="Correa L.G."/>
            <person name="Dacre M."/>
            <person name="DeBarry J."/>
            <person name="Dreyer I."/>
            <person name="Elias M."/>
            <person name="Engstrom E.M."/>
            <person name="Estelle M."/>
            <person name="Feng L."/>
            <person name="Finet C."/>
            <person name="Floyd S.K."/>
            <person name="Frommer W.B."/>
            <person name="Fujita T."/>
            <person name="Gramzow L."/>
            <person name="Gutensohn M."/>
            <person name="Harholt J."/>
            <person name="Hattori M."/>
            <person name="Heyl A."/>
            <person name="Hirai T."/>
            <person name="Hiwatashi Y."/>
            <person name="Ishikawa M."/>
            <person name="Iwata M."/>
            <person name="Karol K.G."/>
            <person name="Koehler B."/>
            <person name="Kolukisaoglu U."/>
            <person name="Kubo M."/>
            <person name="Kurata T."/>
            <person name="Lalonde S."/>
            <person name="Li K."/>
            <person name="Li Y."/>
            <person name="Litt A."/>
            <person name="Lyons E."/>
            <person name="Manning G."/>
            <person name="Maruyama T."/>
            <person name="Michael T.P."/>
            <person name="Mikami K."/>
            <person name="Miyazaki S."/>
            <person name="Morinaga S."/>
            <person name="Murata T."/>
            <person name="Mueller-Roeber B."/>
            <person name="Nelson D.R."/>
            <person name="Obara M."/>
            <person name="Oguri Y."/>
            <person name="Olmstead R.G."/>
            <person name="Onodera N."/>
            <person name="Petersen B.L."/>
            <person name="Pils B."/>
            <person name="Prigge M."/>
            <person name="Rensing S.A."/>
            <person name="Riano-Pachon D.M."/>
            <person name="Roberts A.W."/>
            <person name="Sato Y."/>
            <person name="Scheller H.V."/>
            <person name="Schulz B."/>
            <person name="Schulz C."/>
            <person name="Shakirov E.V."/>
            <person name="Shibagaki N."/>
            <person name="Shinohara N."/>
            <person name="Shippen D.E."/>
            <person name="Soerensen I."/>
            <person name="Sotooka R."/>
            <person name="Sugimoto N."/>
            <person name="Sugita M."/>
            <person name="Sumikawa N."/>
            <person name="Tanurdzic M."/>
            <person name="Theissen G."/>
            <person name="Ulvskov P."/>
            <person name="Wakazuki S."/>
            <person name="Weng J.K."/>
            <person name="Willats W.W."/>
            <person name="Wipf D."/>
            <person name="Wolf P.G."/>
            <person name="Yang L."/>
            <person name="Zimmer A.D."/>
            <person name="Zhu Q."/>
            <person name="Mitros T."/>
            <person name="Hellsten U."/>
            <person name="Loque D."/>
            <person name="Otillar R."/>
            <person name="Salamov A."/>
            <person name="Schmutz J."/>
            <person name="Shapiro H."/>
            <person name="Lindquist E."/>
            <person name="Lucas S."/>
            <person name="Rokhsar D."/>
            <person name="Grigoriev I.V."/>
        </authorList>
    </citation>
    <scope>NUCLEOTIDE SEQUENCE [LARGE SCALE GENOMIC DNA]</scope>
</reference>
<feature type="non-terminal residue" evidence="4">
    <location>
        <position position="198"/>
    </location>
</feature>
<dbReference type="InterPro" id="IPR002213">
    <property type="entry name" value="UDP_glucos_trans"/>
</dbReference>
<proteinExistence type="inferred from homology"/>
<dbReference type="CDD" id="cd03784">
    <property type="entry name" value="GT1_Gtf-like"/>
    <property type="match status" value="1"/>
</dbReference>
<dbReference type="OMA" id="ANMATNE"/>
<dbReference type="PROSITE" id="PS00375">
    <property type="entry name" value="UDPGT"/>
    <property type="match status" value="1"/>
</dbReference>
<dbReference type="Proteomes" id="UP000001514">
    <property type="component" value="Unassembled WGS sequence"/>
</dbReference>
<keyword evidence="5" id="KW-1185">Reference proteome</keyword>
<sequence>RCLEWLDEQEPKSVVYVSFGTLAYVSAKQFEELALGLESSGASFLWVVRPTLVDKQEDVEIFLEEFRKRTSAKGLIVAWANQLQILAHPSVGLFLSHCGWNSTLEAVWSGVPVLAWPLFDEQNVCARYLVHDWKAGTPISDAALAKSGVLVSRKEVRDGVRSGLRDESLRYSMKRASKAAREAVQPGGSSFSSIEKLV</sequence>
<organism evidence="5">
    <name type="scientific">Selaginella moellendorffii</name>
    <name type="common">Spikemoss</name>
    <dbReference type="NCBI Taxonomy" id="88036"/>
    <lineage>
        <taxon>Eukaryota</taxon>
        <taxon>Viridiplantae</taxon>
        <taxon>Streptophyta</taxon>
        <taxon>Embryophyta</taxon>
        <taxon>Tracheophyta</taxon>
        <taxon>Lycopodiopsida</taxon>
        <taxon>Selaginellales</taxon>
        <taxon>Selaginellaceae</taxon>
        <taxon>Selaginella</taxon>
    </lineage>
</organism>
<keyword evidence="3" id="KW-0328">Glycosyltransferase</keyword>
<dbReference type="Gramene" id="EFJ30345">
    <property type="protein sequence ID" value="EFJ30345"/>
    <property type="gene ID" value="SELMODRAFT_15329"/>
</dbReference>
<evidence type="ECO:0000313" key="5">
    <source>
        <dbReference type="Proteomes" id="UP000001514"/>
    </source>
</evidence>
<accession>D8RAM2</accession>
<evidence type="ECO:0000256" key="1">
    <source>
        <dbReference type="ARBA" id="ARBA00009995"/>
    </source>
</evidence>
<evidence type="ECO:0000256" key="3">
    <source>
        <dbReference type="RuleBase" id="RU003718"/>
    </source>
</evidence>
<feature type="non-terminal residue" evidence="4">
    <location>
        <position position="1"/>
    </location>
</feature>
<dbReference type="PANTHER" id="PTHR48045:SF31">
    <property type="entry name" value="UDP-GLYCOSYLTRANSFERASE 76B1-LIKE"/>
    <property type="match status" value="1"/>
</dbReference>
<dbReference type="eggNOG" id="KOG1192">
    <property type="taxonomic scope" value="Eukaryota"/>
</dbReference>
<evidence type="ECO:0000313" key="4">
    <source>
        <dbReference type="EMBL" id="EFJ30345.1"/>
    </source>
</evidence>
<dbReference type="KEGG" id="smo:SELMODRAFT_15329"/>
<dbReference type="PANTHER" id="PTHR48045">
    <property type="entry name" value="UDP-GLYCOSYLTRANSFERASE 72B1"/>
    <property type="match status" value="1"/>
</dbReference>
<name>D8RAM2_SELML</name>
<evidence type="ECO:0000256" key="2">
    <source>
        <dbReference type="ARBA" id="ARBA00022679"/>
    </source>
</evidence>
<dbReference type="FunFam" id="3.40.50.2000:FF:000056">
    <property type="entry name" value="Glycosyltransferase"/>
    <property type="match status" value="1"/>
</dbReference>
<dbReference type="InParanoid" id="D8RAM2"/>
<protein>
    <submittedName>
        <fullName evidence="4">Uncharacterized protein</fullName>
    </submittedName>
</protein>
<dbReference type="AlphaFoldDB" id="D8RAM2"/>
<gene>
    <name evidence="4" type="ORF">SELMODRAFT_15329</name>
</gene>
<keyword evidence="2 3" id="KW-0808">Transferase</keyword>
<dbReference type="GO" id="GO:0035251">
    <property type="term" value="F:UDP-glucosyltransferase activity"/>
    <property type="evidence" value="ECO:0000318"/>
    <property type="project" value="GO_Central"/>
</dbReference>
<dbReference type="Gene3D" id="3.40.50.2000">
    <property type="entry name" value="Glycogen Phosphorylase B"/>
    <property type="match status" value="1"/>
</dbReference>
<dbReference type="SUPFAM" id="SSF53756">
    <property type="entry name" value="UDP-Glycosyltransferase/glycogen phosphorylase"/>
    <property type="match status" value="1"/>
</dbReference>
<dbReference type="InterPro" id="IPR035595">
    <property type="entry name" value="UDP_glycos_trans_CS"/>
</dbReference>
<dbReference type="OrthoDB" id="5835829at2759"/>
<dbReference type="Pfam" id="PF00201">
    <property type="entry name" value="UDPGT"/>
    <property type="match status" value="1"/>
</dbReference>
<dbReference type="HOGENOM" id="CLU_001724_1_3_1"/>